<dbReference type="Proteomes" id="UP000180253">
    <property type="component" value="Unassembled WGS sequence"/>
</dbReference>
<dbReference type="STRING" id="327939.BIW53_07755"/>
<sequence>MRKPLLWVLLVMLPIVGTSAKEFGFQVNYEAVKTVLEIIEVKKLQFPDLLSDNSTEEGAYCSATGTPNPNNSARSLCPGLIGQPGVFDIVGAANATIVLTHTADHTINGLRLTTNKHATPIVKTLRLNASGTAEYVAQSMITLVDKDAANSSEYYFTFDISVAYQ</sequence>
<evidence type="ECO:0008006" key="3">
    <source>
        <dbReference type="Google" id="ProtNLM"/>
    </source>
</evidence>
<gene>
    <name evidence="1" type="ORF">BIW53_07755</name>
</gene>
<name>A0A1S1NBN3_9GAMM</name>
<proteinExistence type="predicted"/>
<organism evidence="1 2">
    <name type="scientific">Pseudoalteromonas byunsanensis</name>
    <dbReference type="NCBI Taxonomy" id="327939"/>
    <lineage>
        <taxon>Bacteria</taxon>
        <taxon>Pseudomonadati</taxon>
        <taxon>Pseudomonadota</taxon>
        <taxon>Gammaproteobacteria</taxon>
        <taxon>Alteromonadales</taxon>
        <taxon>Pseudoalteromonadaceae</taxon>
        <taxon>Pseudoalteromonas</taxon>
    </lineage>
</organism>
<accession>A0A1S1NBN3</accession>
<protein>
    <recommendedName>
        <fullName evidence="3">Fimbrial-type adhesion domain-containing protein</fullName>
    </recommendedName>
</protein>
<evidence type="ECO:0000313" key="2">
    <source>
        <dbReference type="Proteomes" id="UP000180253"/>
    </source>
</evidence>
<dbReference type="RefSeq" id="WP_070991297.1">
    <property type="nucleotide sequence ID" value="NZ_CBCSHD010000001.1"/>
</dbReference>
<keyword evidence="2" id="KW-1185">Reference proteome</keyword>
<dbReference type="OrthoDB" id="6292730at2"/>
<evidence type="ECO:0000313" key="1">
    <source>
        <dbReference type="EMBL" id="OHU95721.1"/>
    </source>
</evidence>
<dbReference type="AlphaFoldDB" id="A0A1S1NBN3"/>
<dbReference type="EMBL" id="MNAN01000028">
    <property type="protein sequence ID" value="OHU95721.1"/>
    <property type="molecule type" value="Genomic_DNA"/>
</dbReference>
<reference evidence="1 2" key="1">
    <citation type="submission" date="2016-10" db="EMBL/GenBank/DDBJ databases">
        <title>Pseudoalteromonas amylolytica sp. nov., isolated from the surface seawater.</title>
        <authorList>
            <person name="Wu Y.-H."/>
            <person name="Cheng H."/>
            <person name="Jin X.-B."/>
            <person name="Wang C.-S."/>
            <person name="Xu X.-W."/>
        </authorList>
    </citation>
    <scope>NUCLEOTIDE SEQUENCE [LARGE SCALE GENOMIC DNA]</scope>
    <source>
        <strain evidence="1 2">JCM 12483</strain>
    </source>
</reference>
<comment type="caution">
    <text evidence="1">The sequence shown here is derived from an EMBL/GenBank/DDBJ whole genome shotgun (WGS) entry which is preliminary data.</text>
</comment>